<feature type="compositionally biased region" description="Low complexity" evidence="1">
    <location>
        <begin position="77"/>
        <end position="86"/>
    </location>
</feature>
<dbReference type="Proteomes" id="UP000799538">
    <property type="component" value="Unassembled WGS sequence"/>
</dbReference>
<reference evidence="4" key="1">
    <citation type="journal article" date="2020" name="Stud. Mycol.">
        <title>101 Dothideomycetes genomes: A test case for predicting lifestyles and emergence of pathogens.</title>
        <authorList>
            <person name="Haridas S."/>
            <person name="Albert R."/>
            <person name="Binder M."/>
            <person name="Bloem J."/>
            <person name="LaButti K."/>
            <person name="Salamov A."/>
            <person name="Andreopoulos B."/>
            <person name="Baker S."/>
            <person name="Barry K."/>
            <person name="Bills G."/>
            <person name="Bluhm B."/>
            <person name="Cannon C."/>
            <person name="Castanera R."/>
            <person name="Culley D."/>
            <person name="Daum C."/>
            <person name="Ezra D."/>
            <person name="Gonzalez J."/>
            <person name="Henrissat B."/>
            <person name="Kuo A."/>
            <person name="Liang C."/>
            <person name="Lipzen A."/>
            <person name="Lutzoni F."/>
            <person name="Magnuson J."/>
            <person name="Mondo S."/>
            <person name="Nolan M."/>
            <person name="Ohm R."/>
            <person name="Pangilinan J."/>
            <person name="Park H.-J."/>
            <person name="Ramirez L."/>
            <person name="Alfaro M."/>
            <person name="Sun H."/>
            <person name="Tritt A."/>
            <person name="Yoshinaga Y."/>
            <person name="Zwiers L.-H."/>
            <person name="Turgeon B."/>
            <person name="Goodwin S."/>
            <person name="Spatafora J."/>
            <person name="Crous P."/>
            <person name="Grigoriev I."/>
        </authorList>
    </citation>
    <scope>NUCLEOTIDE SEQUENCE [LARGE SCALE GENOMIC DNA]</scope>
    <source>
        <strain evidence="4">CECT 20119</strain>
    </source>
</reference>
<organism evidence="3 4">
    <name type="scientific">Elsinoe ampelina</name>
    <dbReference type="NCBI Taxonomy" id="302913"/>
    <lineage>
        <taxon>Eukaryota</taxon>
        <taxon>Fungi</taxon>
        <taxon>Dikarya</taxon>
        <taxon>Ascomycota</taxon>
        <taxon>Pezizomycotina</taxon>
        <taxon>Dothideomycetes</taxon>
        <taxon>Dothideomycetidae</taxon>
        <taxon>Myriangiales</taxon>
        <taxon>Elsinoaceae</taxon>
        <taxon>Elsinoe</taxon>
    </lineage>
</organism>
<name>A0A6A6FZ52_9PEZI</name>
<protein>
    <recommendedName>
        <fullName evidence="2">DUF4045 domain-containing protein</fullName>
    </recommendedName>
</protein>
<dbReference type="OrthoDB" id="6375767at2759"/>
<proteinExistence type="predicted"/>
<dbReference type="InterPro" id="IPR025118">
    <property type="entry name" value="DUF4045"/>
</dbReference>
<keyword evidence="4" id="KW-1185">Reference proteome</keyword>
<feature type="domain" description="DUF4045" evidence="2">
    <location>
        <begin position="7"/>
        <end position="229"/>
    </location>
</feature>
<feature type="compositionally biased region" description="Polar residues" evidence="1">
    <location>
        <begin position="176"/>
        <end position="187"/>
    </location>
</feature>
<feature type="compositionally biased region" description="Polar residues" evidence="1">
    <location>
        <begin position="156"/>
        <end position="167"/>
    </location>
</feature>
<sequence length="232" mass="25996">MADSDLDPQAFLKTVRDLSDKRQREDNERYEKLEAQILQDRTARLERKMERERSLSPEKTPQSVHSLSTRTSLNAGSPSNSRPSSPVRDLAREDSVRSFRSDRGSPVVTERPASPSKPSSPSAAMPSRANTMSWQRRPQSGMRTRPLSMLAAENASRASTETPSDSRPTSRDEPTQQDIAKNLSTKDPSWFRQTPDRGAGSAAYRRNRDEELEANLGSEKRHLPGLMSNEST</sequence>
<accession>A0A6A6FZ52</accession>
<dbReference type="AlphaFoldDB" id="A0A6A6FZ52"/>
<evidence type="ECO:0000313" key="4">
    <source>
        <dbReference type="Proteomes" id="UP000799538"/>
    </source>
</evidence>
<evidence type="ECO:0000259" key="2">
    <source>
        <dbReference type="Pfam" id="PF13254"/>
    </source>
</evidence>
<gene>
    <name evidence="3" type="ORF">BDZ85DRAFT_207582</name>
</gene>
<evidence type="ECO:0000256" key="1">
    <source>
        <dbReference type="SAM" id="MobiDB-lite"/>
    </source>
</evidence>
<feature type="compositionally biased region" description="Basic and acidic residues" evidence="1">
    <location>
        <begin position="89"/>
        <end position="103"/>
    </location>
</feature>
<dbReference type="EMBL" id="ML992531">
    <property type="protein sequence ID" value="KAF2218711.1"/>
    <property type="molecule type" value="Genomic_DNA"/>
</dbReference>
<dbReference type="Pfam" id="PF13254">
    <property type="entry name" value="DUF4045"/>
    <property type="match status" value="1"/>
</dbReference>
<feature type="non-terminal residue" evidence="3">
    <location>
        <position position="232"/>
    </location>
</feature>
<feature type="compositionally biased region" description="Low complexity" evidence="1">
    <location>
        <begin position="112"/>
        <end position="129"/>
    </location>
</feature>
<feature type="region of interest" description="Disordered" evidence="1">
    <location>
        <begin position="41"/>
        <end position="232"/>
    </location>
</feature>
<feature type="compositionally biased region" description="Polar residues" evidence="1">
    <location>
        <begin position="57"/>
        <end position="76"/>
    </location>
</feature>
<feature type="compositionally biased region" description="Polar residues" evidence="1">
    <location>
        <begin position="130"/>
        <end position="142"/>
    </location>
</feature>
<evidence type="ECO:0000313" key="3">
    <source>
        <dbReference type="EMBL" id="KAF2218711.1"/>
    </source>
</evidence>
<feature type="compositionally biased region" description="Basic and acidic residues" evidence="1">
    <location>
        <begin position="41"/>
        <end position="56"/>
    </location>
</feature>